<dbReference type="InterPro" id="IPR012340">
    <property type="entry name" value="NA-bd_OB-fold"/>
</dbReference>
<feature type="domain" description="Asparagine--tRNA ligase N-terminal" evidence="2">
    <location>
        <begin position="24"/>
        <end position="113"/>
    </location>
</feature>
<organism evidence="3 4">
    <name type="scientific">Ceratina calcarata</name>
    <dbReference type="NCBI Taxonomy" id="156304"/>
    <lineage>
        <taxon>Eukaryota</taxon>
        <taxon>Metazoa</taxon>
        <taxon>Ecdysozoa</taxon>
        <taxon>Arthropoda</taxon>
        <taxon>Hexapoda</taxon>
        <taxon>Insecta</taxon>
        <taxon>Pterygota</taxon>
        <taxon>Neoptera</taxon>
        <taxon>Endopterygota</taxon>
        <taxon>Hymenoptera</taxon>
        <taxon>Apocrita</taxon>
        <taxon>Aculeata</taxon>
        <taxon>Apoidea</taxon>
        <taxon>Anthophila</taxon>
        <taxon>Apidae</taxon>
        <taxon>Ceratina</taxon>
        <taxon>Zadontomerus</taxon>
    </lineage>
</organism>
<dbReference type="RefSeq" id="XP_026671196.1">
    <property type="nucleotide sequence ID" value="XM_026815395.1"/>
</dbReference>
<dbReference type="SUPFAM" id="SSF50249">
    <property type="entry name" value="Nucleic acid-binding proteins"/>
    <property type="match status" value="1"/>
</dbReference>
<dbReference type="KEGG" id="ccal:113464622"/>
<evidence type="ECO:0000259" key="2">
    <source>
        <dbReference type="Pfam" id="PF20917"/>
    </source>
</evidence>
<sequence>MSESLENAIYTSEKNGDDKTGKGTESEPLKTILRAMHHAGKEPFPPIYVDSQEAGQKYKLASKTQLKKIQKIWAREQHKNEDKQAKLQLDEEKRIKNLEEAKAIVLQEDTTLPSAVRIKIRDGEKYRSQRVKLFGWVHRLRRQGTATHVH</sequence>
<proteinExistence type="predicted"/>
<dbReference type="Proteomes" id="UP000694925">
    <property type="component" value="Unplaced"/>
</dbReference>
<protein>
    <submittedName>
        <fullName evidence="4">Asparagine--tRNA ligase, cytoplasmic-like</fullName>
    </submittedName>
</protein>
<accession>A0AAJ7WCC6</accession>
<feature type="compositionally biased region" description="Polar residues" evidence="1">
    <location>
        <begin position="1"/>
        <end position="13"/>
    </location>
</feature>
<gene>
    <name evidence="4" type="primary">LOC113464622</name>
</gene>
<evidence type="ECO:0000313" key="4">
    <source>
        <dbReference type="RefSeq" id="XP_026671196.1"/>
    </source>
</evidence>
<feature type="compositionally biased region" description="Basic and acidic residues" evidence="1">
    <location>
        <begin position="14"/>
        <end position="28"/>
    </location>
</feature>
<feature type="region of interest" description="Disordered" evidence="1">
    <location>
        <begin position="1"/>
        <end position="28"/>
    </location>
</feature>
<name>A0AAJ7WCC6_9HYME</name>
<reference evidence="4" key="1">
    <citation type="submission" date="2025-08" db="UniProtKB">
        <authorList>
            <consortium name="RefSeq"/>
        </authorList>
    </citation>
    <scope>IDENTIFICATION</scope>
    <source>
        <tissue evidence="4">Whole body</tissue>
    </source>
</reference>
<dbReference type="Pfam" id="PF20917">
    <property type="entry name" value="AsnRS_N"/>
    <property type="match status" value="1"/>
</dbReference>
<keyword evidence="3" id="KW-1185">Reference proteome</keyword>
<dbReference type="AlphaFoldDB" id="A0AAJ7WCC6"/>
<dbReference type="Gene3D" id="3.30.1910.20">
    <property type="entry name" value="asparaginyl-tRNA synthetase, N-terminal domain"/>
    <property type="match status" value="1"/>
</dbReference>
<evidence type="ECO:0000313" key="3">
    <source>
        <dbReference type="Proteomes" id="UP000694925"/>
    </source>
</evidence>
<evidence type="ECO:0000256" key="1">
    <source>
        <dbReference type="SAM" id="MobiDB-lite"/>
    </source>
</evidence>
<dbReference type="GeneID" id="113464622"/>
<dbReference type="Gene3D" id="2.40.50.140">
    <property type="entry name" value="Nucleic acid-binding proteins"/>
    <property type="match status" value="1"/>
</dbReference>
<dbReference type="InterPro" id="IPR048952">
    <property type="entry name" value="AsnRS_N"/>
</dbReference>